<dbReference type="OrthoDB" id="120976at2759"/>
<dbReference type="PROSITE" id="PS50948">
    <property type="entry name" value="PAN"/>
    <property type="match status" value="1"/>
</dbReference>
<keyword evidence="1" id="KW-1133">Transmembrane helix</keyword>
<sequence length="474" mass="52511">MAVSSLPHFAMMTLNILLGILFVLANRNFCGTIFETQLDHALVGYVMHNSVVVSEFECQLKCIGNNNCKSFNVHPSDGNASRICELNNKTRQMKPSDFKQKKGSTYYGSVQASCVDVSHERNRPTRCHAGYKGTQCQKLVLNVFIRSEACEDPGKATNSCGFAYIKVNGKDYSPHLRGHNVVVISAVTGSVLASKAFDTFGNSTAGNRLRDHLNSIKGDKIVLIAIQDEGSVYTSPAIDALKRVGATDDLLNVTEYLGSFALVGYAGVDKPAWIAQQNAERGKGPSEISLMIPSSAGGWLLVSNLVVDDPSLRELSIESSYRKINNCHKEKVFISENAMKELRSHLSFTQLRFHCSKQRGRTFHVTTVANSSGEAVVQYFSGQTDTRPLACGSFTRMDDDDSKTAGICNLWAEQRWGIAEPVNKRLNDHVNFVSGTHHWVLRDGSHRWECDDTNYPGVEYFDLSPGDFWKVFVR</sequence>
<keyword evidence="4" id="KW-1185">Reference proteome</keyword>
<dbReference type="InterPro" id="IPR039477">
    <property type="entry name" value="ILEI/PANDER_dom"/>
</dbReference>
<gene>
    <name evidence="3" type="ORF">AWC38_SpisGene15901</name>
</gene>
<evidence type="ECO:0000256" key="1">
    <source>
        <dbReference type="SAM" id="Phobius"/>
    </source>
</evidence>
<dbReference type="Pfam" id="PF00024">
    <property type="entry name" value="PAN_1"/>
    <property type="match status" value="1"/>
</dbReference>
<dbReference type="SUPFAM" id="SSF57414">
    <property type="entry name" value="Hairpin loop containing domain-like"/>
    <property type="match status" value="1"/>
</dbReference>
<dbReference type="PROSITE" id="PS52031">
    <property type="entry name" value="GG_LECTIN"/>
    <property type="match status" value="1"/>
</dbReference>
<dbReference type="Proteomes" id="UP000225706">
    <property type="component" value="Unassembled WGS sequence"/>
</dbReference>
<evidence type="ECO:0000313" key="3">
    <source>
        <dbReference type="EMBL" id="PFX19659.1"/>
    </source>
</evidence>
<organism evidence="3 4">
    <name type="scientific">Stylophora pistillata</name>
    <name type="common">Smooth cauliflower coral</name>
    <dbReference type="NCBI Taxonomy" id="50429"/>
    <lineage>
        <taxon>Eukaryota</taxon>
        <taxon>Metazoa</taxon>
        <taxon>Cnidaria</taxon>
        <taxon>Anthozoa</taxon>
        <taxon>Hexacorallia</taxon>
        <taxon>Scleractinia</taxon>
        <taxon>Astrocoeniina</taxon>
        <taxon>Pocilloporidae</taxon>
        <taxon>Stylophora</taxon>
    </lineage>
</organism>
<comment type="caution">
    <text evidence="3">The sequence shown here is derived from an EMBL/GenBank/DDBJ whole genome shotgun (WGS) entry which is preliminary data.</text>
</comment>
<name>A0A2B4RS71_STYPI</name>
<evidence type="ECO:0000259" key="2">
    <source>
        <dbReference type="PROSITE" id="PS50948"/>
    </source>
</evidence>
<feature type="domain" description="Apple" evidence="2">
    <location>
        <begin position="30"/>
        <end position="114"/>
    </location>
</feature>
<dbReference type="AlphaFoldDB" id="A0A2B4RS71"/>
<evidence type="ECO:0000313" key="4">
    <source>
        <dbReference type="Proteomes" id="UP000225706"/>
    </source>
</evidence>
<keyword evidence="1" id="KW-0472">Membrane</keyword>
<dbReference type="PANTHER" id="PTHR15535">
    <property type="entry name" value="TRANSMEMBRANE PROTEIN 2-RELATED"/>
    <property type="match status" value="1"/>
</dbReference>
<reference evidence="4" key="1">
    <citation type="journal article" date="2017" name="bioRxiv">
        <title>Comparative analysis of the genomes of Stylophora pistillata and Acropora digitifera provides evidence for extensive differences between species of corals.</title>
        <authorList>
            <person name="Voolstra C.R."/>
            <person name="Li Y."/>
            <person name="Liew Y.J."/>
            <person name="Baumgarten S."/>
            <person name="Zoccola D."/>
            <person name="Flot J.-F."/>
            <person name="Tambutte S."/>
            <person name="Allemand D."/>
            <person name="Aranda M."/>
        </authorList>
    </citation>
    <scope>NUCLEOTIDE SEQUENCE [LARGE SCALE GENOMIC DNA]</scope>
</reference>
<feature type="transmembrane region" description="Helical" evidence="1">
    <location>
        <begin position="6"/>
        <end position="25"/>
    </location>
</feature>
<protein>
    <recommendedName>
        <fullName evidence="2">Apple domain-containing protein</fullName>
    </recommendedName>
</protein>
<dbReference type="CDD" id="cd01099">
    <property type="entry name" value="PAN_AP_HGF"/>
    <property type="match status" value="1"/>
</dbReference>
<dbReference type="EMBL" id="LSMT01000349">
    <property type="protein sequence ID" value="PFX19659.1"/>
    <property type="molecule type" value="Genomic_DNA"/>
</dbReference>
<keyword evidence="1" id="KW-0812">Transmembrane</keyword>
<dbReference type="Pfam" id="PF15711">
    <property type="entry name" value="ILEI"/>
    <property type="match status" value="1"/>
</dbReference>
<dbReference type="InterPro" id="IPR052252">
    <property type="entry name" value="CEMIP/CEMIP2"/>
</dbReference>
<dbReference type="InterPro" id="IPR003609">
    <property type="entry name" value="Pan_app"/>
</dbReference>
<proteinExistence type="predicted"/>
<accession>A0A2B4RS71</accession>
<dbReference type="Gene3D" id="3.50.4.10">
    <property type="entry name" value="Hepatocyte Growth Factor"/>
    <property type="match status" value="1"/>
</dbReference>